<proteinExistence type="predicted"/>
<dbReference type="Pfam" id="PF02518">
    <property type="entry name" value="HATPase_c"/>
    <property type="match status" value="1"/>
</dbReference>
<gene>
    <name evidence="17" type="ORF">HS961_04805</name>
</gene>
<evidence type="ECO:0000259" key="15">
    <source>
        <dbReference type="PROSITE" id="PS50109"/>
    </source>
</evidence>
<evidence type="ECO:0000256" key="4">
    <source>
        <dbReference type="ARBA" id="ARBA00022519"/>
    </source>
</evidence>
<dbReference type="EMBL" id="CP058554">
    <property type="protein sequence ID" value="QMV72199.1"/>
    <property type="molecule type" value="Genomic_DNA"/>
</dbReference>
<dbReference type="InterPro" id="IPR004358">
    <property type="entry name" value="Sig_transdc_His_kin-like_C"/>
</dbReference>
<dbReference type="RefSeq" id="WP_182326622.1">
    <property type="nucleotide sequence ID" value="NZ_CP058554.1"/>
</dbReference>
<evidence type="ECO:0000256" key="3">
    <source>
        <dbReference type="ARBA" id="ARBA00022475"/>
    </source>
</evidence>
<evidence type="ECO:0000256" key="12">
    <source>
        <dbReference type="ARBA" id="ARBA00023012"/>
    </source>
</evidence>
<dbReference type="GO" id="GO:0000155">
    <property type="term" value="F:phosphorelay sensor kinase activity"/>
    <property type="evidence" value="ECO:0007669"/>
    <property type="project" value="InterPro"/>
</dbReference>
<dbReference type="CDD" id="cd00082">
    <property type="entry name" value="HisKA"/>
    <property type="match status" value="1"/>
</dbReference>
<evidence type="ECO:0000256" key="7">
    <source>
        <dbReference type="ARBA" id="ARBA00022692"/>
    </source>
</evidence>
<feature type="transmembrane region" description="Helical" evidence="14">
    <location>
        <begin position="17"/>
        <end position="37"/>
    </location>
</feature>
<dbReference type="InterPro" id="IPR003661">
    <property type="entry name" value="HisK_dim/P_dom"/>
</dbReference>
<keyword evidence="13 14" id="KW-0472">Membrane</keyword>
<evidence type="ECO:0000256" key="1">
    <source>
        <dbReference type="ARBA" id="ARBA00000085"/>
    </source>
</evidence>
<keyword evidence="18" id="KW-1185">Reference proteome</keyword>
<dbReference type="PRINTS" id="PR00344">
    <property type="entry name" value="BCTRLSENSOR"/>
</dbReference>
<sequence>MSAAPAVPHLGRRLSRWMALLSMLGLGAVSLVVFLVFDSTLSARQKEMLDQKQQSLMHVLRDDSTAHRDKSLDHLLSDFLAGHGDYAIRVVDNQGHVLFDSIPADWNSHHTMLRSFAVGITAPQYHQARAATATLVMDLRPDEALLRGLGWTLFAAMVAGSLLLALAGGLLVQRSLQPIESLVSQISLLSARDFARRLDGSGLPQELQPIVTQFNALLDRLADAYRQLEAFNADVAHELNTPLATLISSTEVVLRKPRSVDELRDVLESNLEDLRRIAGMVGDMLFLSRADQGVGAREIGVVSLAAVAQDVVEFYEAVALDADLRLEVVGDAQVQADAPLLRRALSNLLSNATRYALAGSAIRIDIRTRWQHEHAHAVISVTNTGPDIAPEHLRHLFDRFYRADASRHNSERNHGLGLAIVKAIAKMHGGSVFAQSQGGVTTFGLILPVAAVA</sequence>
<feature type="domain" description="Histidine kinase" evidence="15">
    <location>
        <begin position="234"/>
        <end position="451"/>
    </location>
</feature>
<dbReference type="InterPro" id="IPR006290">
    <property type="entry name" value="CztS_silS_copS"/>
</dbReference>
<evidence type="ECO:0000256" key="5">
    <source>
        <dbReference type="ARBA" id="ARBA00022553"/>
    </source>
</evidence>
<dbReference type="Gene3D" id="1.10.287.130">
    <property type="match status" value="1"/>
</dbReference>
<keyword evidence="6 14" id="KW-0808">Transferase</keyword>
<dbReference type="Proteomes" id="UP000515240">
    <property type="component" value="Chromosome"/>
</dbReference>
<dbReference type="InterPro" id="IPR005467">
    <property type="entry name" value="His_kinase_dom"/>
</dbReference>
<evidence type="ECO:0000256" key="8">
    <source>
        <dbReference type="ARBA" id="ARBA00022741"/>
    </source>
</evidence>
<feature type="transmembrane region" description="Helical" evidence="14">
    <location>
        <begin position="149"/>
        <end position="172"/>
    </location>
</feature>
<dbReference type="Pfam" id="PF00512">
    <property type="entry name" value="HisKA"/>
    <property type="match status" value="1"/>
</dbReference>
<dbReference type="InterPro" id="IPR003594">
    <property type="entry name" value="HATPase_dom"/>
</dbReference>
<dbReference type="NCBIfam" id="TIGR01386">
    <property type="entry name" value="cztS_silS_copS"/>
    <property type="match status" value="1"/>
</dbReference>
<keyword evidence="11 14" id="KW-1133">Transmembrane helix</keyword>
<keyword evidence="8 14" id="KW-0547">Nucleotide-binding</keyword>
<keyword evidence="12 14" id="KW-0902">Two-component regulatory system</keyword>
<dbReference type="PANTHER" id="PTHR45436:SF9">
    <property type="entry name" value="SENSOR PROTEIN"/>
    <property type="match status" value="1"/>
</dbReference>
<dbReference type="SMART" id="SM00304">
    <property type="entry name" value="HAMP"/>
    <property type="match status" value="1"/>
</dbReference>
<comment type="function">
    <text evidence="14">Member of a two-component regulatory system.</text>
</comment>
<dbReference type="SMART" id="SM00388">
    <property type="entry name" value="HisKA"/>
    <property type="match status" value="1"/>
</dbReference>
<dbReference type="SUPFAM" id="SSF55874">
    <property type="entry name" value="ATPase domain of HSP90 chaperone/DNA topoisomerase II/histidine kinase"/>
    <property type="match status" value="1"/>
</dbReference>
<evidence type="ECO:0000256" key="2">
    <source>
        <dbReference type="ARBA" id="ARBA00004429"/>
    </source>
</evidence>
<dbReference type="SMART" id="SM00387">
    <property type="entry name" value="HATPase_c"/>
    <property type="match status" value="1"/>
</dbReference>
<dbReference type="PANTHER" id="PTHR45436">
    <property type="entry name" value="SENSOR HISTIDINE KINASE YKOH"/>
    <property type="match status" value="1"/>
</dbReference>
<dbReference type="InterPro" id="IPR036097">
    <property type="entry name" value="HisK_dim/P_sf"/>
</dbReference>
<comment type="catalytic activity">
    <reaction evidence="1 14">
        <text>ATP + protein L-histidine = ADP + protein N-phospho-L-histidine.</text>
        <dbReference type="EC" id="2.7.13.3"/>
    </reaction>
</comment>
<keyword evidence="9 14" id="KW-0418">Kinase</keyword>
<evidence type="ECO:0000256" key="10">
    <source>
        <dbReference type="ARBA" id="ARBA00022840"/>
    </source>
</evidence>
<evidence type="ECO:0000256" key="6">
    <source>
        <dbReference type="ARBA" id="ARBA00022679"/>
    </source>
</evidence>
<dbReference type="Gene3D" id="3.30.565.10">
    <property type="entry name" value="Histidine kinase-like ATPase, C-terminal domain"/>
    <property type="match status" value="1"/>
</dbReference>
<dbReference type="AlphaFoldDB" id="A0A7G5EDX4"/>
<name>A0A7G5EDX4_9BURK</name>
<evidence type="ECO:0000256" key="11">
    <source>
        <dbReference type="ARBA" id="ARBA00022989"/>
    </source>
</evidence>
<dbReference type="GO" id="GO:0005524">
    <property type="term" value="F:ATP binding"/>
    <property type="evidence" value="ECO:0007669"/>
    <property type="project" value="UniProtKB-KW"/>
</dbReference>
<dbReference type="SUPFAM" id="SSF47384">
    <property type="entry name" value="Homodimeric domain of signal transducing histidine kinase"/>
    <property type="match status" value="1"/>
</dbReference>
<evidence type="ECO:0000256" key="9">
    <source>
        <dbReference type="ARBA" id="ARBA00022777"/>
    </source>
</evidence>
<organism evidence="17 18">
    <name type="scientific">Comamonas piscis</name>
    <dbReference type="NCBI Taxonomy" id="1562974"/>
    <lineage>
        <taxon>Bacteria</taxon>
        <taxon>Pseudomonadati</taxon>
        <taxon>Pseudomonadota</taxon>
        <taxon>Betaproteobacteria</taxon>
        <taxon>Burkholderiales</taxon>
        <taxon>Comamonadaceae</taxon>
        <taxon>Comamonas</taxon>
    </lineage>
</organism>
<dbReference type="EC" id="2.7.13.3" evidence="14"/>
<evidence type="ECO:0000256" key="14">
    <source>
        <dbReference type="RuleBase" id="RU364088"/>
    </source>
</evidence>
<dbReference type="InterPro" id="IPR003660">
    <property type="entry name" value="HAMP_dom"/>
</dbReference>
<dbReference type="GO" id="GO:0005886">
    <property type="term" value="C:plasma membrane"/>
    <property type="evidence" value="ECO:0007669"/>
    <property type="project" value="UniProtKB-SubCell"/>
</dbReference>
<evidence type="ECO:0000313" key="18">
    <source>
        <dbReference type="Proteomes" id="UP000515240"/>
    </source>
</evidence>
<dbReference type="InterPro" id="IPR036890">
    <property type="entry name" value="HATPase_C_sf"/>
</dbReference>
<accession>A0A7G5EDX4</accession>
<dbReference type="CDD" id="cd00075">
    <property type="entry name" value="HATPase"/>
    <property type="match status" value="1"/>
</dbReference>
<dbReference type="InterPro" id="IPR050428">
    <property type="entry name" value="TCS_sensor_his_kinase"/>
</dbReference>
<evidence type="ECO:0000259" key="16">
    <source>
        <dbReference type="PROSITE" id="PS50885"/>
    </source>
</evidence>
<evidence type="ECO:0000313" key="17">
    <source>
        <dbReference type="EMBL" id="QMV72199.1"/>
    </source>
</evidence>
<comment type="subcellular location">
    <subcellularLocation>
        <location evidence="2">Cell inner membrane</location>
        <topology evidence="2">Multi-pass membrane protein</topology>
    </subcellularLocation>
</comment>
<dbReference type="PROSITE" id="PS50109">
    <property type="entry name" value="HIS_KIN"/>
    <property type="match status" value="1"/>
</dbReference>
<dbReference type="FunFam" id="3.30.565.10:FF:000006">
    <property type="entry name" value="Sensor histidine kinase WalK"/>
    <property type="match status" value="1"/>
</dbReference>
<protein>
    <recommendedName>
        <fullName evidence="14">Sensor protein</fullName>
        <ecNumber evidence="14">2.7.13.3</ecNumber>
    </recommendedName>
</protein>
<dbReference type="KEGG" id="cpis:HS961_04805"/>
<dbReference type="Gene3D" id="6.10.340.10">
    <property type="match status" value="1"/>
</dbReference>
<keyword evidence="3 14" id="KW-1003">Cell membrane</keyword>
<evidence type="ECO:0000256" key="13">
    <source>
        <dbReference type="ARBA" id="ARBA00023136"/>
    </source>
</evidence>
<keyword evidence="10 14" id="KW-0067">ATP-binding</keyword>
<keyword evidence="4 14" id="KW-0997">Cell inner membrane</keyword>
<feature type="domain" description="HAMP" evidence="16">
    <location>
        <begin position="173"/>
        <end position="226"/>
    </location>
</feature>
<keyword evidence="5" id="KW-0597">Phosphoprotein</keyword>
<dbReference type="PROSITE" id="PS50885">
    <property type="entry name" value="HAMP"/>
    <property type="match status" value="1"/>
</dbReference>
<reference evidence="17 18" key="1">
    <citation type="journal article" date="2020" name="G3 (Bethesda)">
        <title>CeMbio - The Caenorhabditis elegans Microbiome Resource.</title>
        <authorList>
            <person name="Dirksen P."/>
            <person name="Assie A."/>
            <person name="Zimmermann J."/>
            <person name="Zhang F."/>
            <person name="Tietje A.M."/>
            <person name="Marsh S.A."/>
            <person name="Felix M.A."/>
            <person name="Shapira M."/>
            <person name="Kaleta C."/>
            <person name="Schulenburg H."/>
            <person name="Samuel B."/>
        </authorList>
    </citation>
    <scope>NUCLEOTIDE SEQUENCE [LARGE SCALE GENOMIC DNA]</scope>
    <source>
        <strain evidence="17 18">BIGb0172</strain>
    </source>
</reference>
<keyword evidence="7 14" id="KW-0812">Transmembrane</keyword>